<evidence type="ECO:0000313" key="1">
    <source>
        <dbReference type="EMBL" id="AUH02078.1"/>
    </source>
</evidence>
<evidence type="ECO:0000313" key="2">
    <source>
        <dbReference type="EMBL" id="AUH06399.1"/>
    </source>
</evidence>
<reference evidence="1 4" key="3">
    <citation type="submission" date="2017-11" db="EMBL/GenBank/DDBJ databases">
        <title>Complete genome sequence of Serratia sp. ATCC 39006 LacA.</title>
        <authorList>
            <person name="Hampton H.G."/>
            <person name="Jackson S.A."/>
            <person name="Jauregui R."/>
            <person name="Poulter G.T.M."/>
            <person name="Salmond G.P.C."/>
            <person name="Fineran P.C."/>
        </authorList>
    </citation>
    <scope>NUCLEOTIDE SEQUENCE [LARGE SCALE GENOMIC DNA]</scope>
    <source>
        <strain evidence="1 4">ATCC 39006</strain>
    </source>
</reference>
<dbReference type="STRING" id="104623.Ser39006_01279"/>
<dbReference type="KEGG" id="serq:CWC46_21150"/>
<keyword evidence="3" id="KW-1185">Reference proteome</keyword>
<sequence length="121" mass="14217">MKEIVLNEKNETAIHLIANVLHGYCDMIYNISVNEPETAMTILLGKKHSEILYDVLIAHEVEVCEKNNEYKDISDINIDDLKEEILYWHQENIIALVLKNIKQDPNDDPIYWKLKMTVNRH</sequence>
<evidence type="ECO:0000313" key="4">
    <source>
        <dbReference type="Proteomes" id="UP000233778"/>
    </source>
</evidence>
<dbReference type="Proteomes" id="UP000233778">
    <property type="component" value="Chromosome"/>
</dbReference>
<reference evidence="2 3" key="1">
    <citation type="journal article" date="2013" name="Genome Announc.">
        <title>Draft genome sequence of Serratia sp. strain ATCC 39006, a model bacterium for analysis of the biosynthesis and regulation of prodigiosin, a carbapenem, and gas vesicles.</title>
        <authorList>
            <person name="Fineran P.C."/>
            <person name="Iglesias Cans M.C."/>
            <person name="Ramsay J.P."/>
            <person name="Wilf N.M."/>
            <person name="Cossyleon D."/>
            <person name="McNeil M.B."/>
            <person name="Williamson N.R."/>
            <person name="Monson R.E."/>
            <person name="Becher S.A."/>
            <person name="Stanton J.A."/>
            <person name="Brugger K."/>
            <person name="Brown S.D."/>
            <person name="Salmond G.P."/>
        </authorList>
    </citation>
    <scope>NUCLEOTIDE SEQUENCE [LARGE SCALE GENOMIC DNA]</scope>
    <source>
        <strain evidence="2">ATCC 39006</strain>
        <strain evidence="3">ATCC 39006 / SC 11482</strain>
    </source>
</reference>
<dbReference type="KEGG" id="sera:Ser39006_021145"/>
<proteinExistence type="predicted"/>
<dbReference type="EMBL" id="CP025084">
    <property type="protein sequence ID" value="AUH06399.1"/>
    <property type="molecule type" value="Genomic_DNA"/>
</dbReference>
<evidence type="ECO:0000313" key="3">
    <source>
        <dbReference type="Proteomes" id="UP000017700"/>
    </source>
</evidence>
<name>A0A2I5TPC2_SERS3</name>
<reference evidence="2" key="2">
    <citation type="submission" date="2013-09" db="EMBL/GenBank/DDBJ databases">
        <authorList>
            <person name="Wang G."/>
            <person name="Yang Y."/>
            <person name="Su Y."/>
        </authorList>
    </citation>
    <scope>NUCLEOTIDE SEQUENCE</scope>
    <source>
        <strain evidence="2">ATCC 39006</strain>
    </source>
</reference>
<dbReference type="OrthoDB" id="6626606at2"/>
<gene>
    <name evidence="1" type="ORF">CWC46_21150</name>
    <name evidence="2" type="ORF">Ser39006_021145</name>
</gene>
<organism evidence="2 3">
    <name type="scientific">Serratia sp. (strain ATCC 39006)</name>
    <name type="common">Prodigiosinella confusarubida</name>
    <dbReference type="NCBI Taxonomy" id="104623"/>
    <lineage>
        <taxon>Bacteria</taxon>
        <taxon>Pseudomonadati</taxon>
        <taxon>Pseudomonadota</taxon>
        <taxon>Gammaproteobacteria</taxon>
        <taxon>Enterobacterales</taxon>
        <taxon>Pectobacteriaceae</taxon>
        <taxon>Prodigiosinella</taxon>
    </lineage>
</organism>
<reference evidence="2" key="4">
    <citation type="submission" date="2017-11" db="EMBL/GenBank/DDBJ databases">
        <title>Complete genome sequence of Serratia sp. ATCC 39006.</title>
        <authorList>
            <person name="Hampton H.G."/>
            <person name="Jackson S.A."/>
            <person name="Jauregui R."/>
            <person name="Poulter G.T.M."/>
            <person name="Salmond G.P.C."/>
            <person name="Fineran P.C."/>
        </authorList>
    </citation>
    <scope>NUCLEOTIDE SEQUENCE</scope>
    <source>
        <strain evidence="2">ATCC 39006</strain>
    </source>
</reference>
<dbReference type="AlphaFoldDB" id="A0A2I5TPC2"/>
<dbReference type="RefSeq" id="WP_021014549.1">
    <property type="nucleotide sequence ID" value="NZ_CP025084.1"/>
</dbReference>
<dbReference type="EMBL" id="CP025085">
    <property type="protein sequence ID" value="AUH02078.1"/>
    <property type="molecule type" value="Genomic_DNA"/>
</dbReference>
<dbReference type="Proteomes" id="UP000017700">
    <property type="component" value="Chromosome"/>
</dbReference>
<accession>A0A2I5TPC2</accession>
<protein>
    <submittedName>
        <fullName evidence="2">Uncharacterized protein</fullName>
    </submittedName>
</protein>